<comment type="cofactor">
    <cofactor evidence="1 6 8 9">
        <name>pyridoxal 5'-phosphate</name>
        <dbReference type="ChEBI" id="CHEBI:597326"/>
    </cofactor>
</comment>
<dbReference type="PANTHER" id="PTHR43727">
    <property type="entry name" value="DIAMINOPIMELATE DECARBOXYLASE"/>
    <property type="match status" value="1"/>
</dbReference>
<dbReference type="GO" id="GO:0009089">
    <property type="term" value="P:lysine biosynthetic process via diaminopimelate"/>
    <property type="evidence" value="ECO:0007669"/>
    <property type="project" value="UniProtKB-UniRule"/>
</dbReference>
<keyword evidence="3 6" id="KW-0663">Pyridoxal phosphate</keyword>
<evidence type="ECO:0000256" key="4">
    <source>
        <dbReference type="ARBA" id="ARBA00023154"/>
    </source>
</evidence>
<dbReference type="InterPro" id="IPR022643">
    <property type="entry name" value="De-COase2_C"/>
</dbReference>
<evidence type="ECO:0000256" key="5">
    <source>
        <dbReference type="ARBA" id="ARBA00023239"/>
    </source>
</evidence>
<dbReference type="NCBIfam" id="TIGR01048">
    <property type="entry name" value="lysA"/>
    <property type="match status" value="1"/>
</dbReference>
<dbReference type="SUPFAM" id="SSF51419">
    <property type="entry name" value="PLP-binding barrel"/>
    <property type="match status" value="1"/>
</dbReference>
<accession>A0A1B0ZJ29</accession>
<comment type="catalytic activity">
    <reaction evidence="6 9">
        <text>meso-2,6-diaminopimelate + H(+) = L-lysine + CO2</text>
        <dbReference type="Rhea" id="RHEA:15101"/>
        <dbReference type="ChEBI" id="CHEBI:15378"/>
        <dbReference type="ChEBI" id="CHEBI:16526"/>
        <dbReference type="ChEBI" id="CHEBI:32551"/>
        <dbReference type="ChEBI" id="CHEBI:57791"/>
        <dbReference type="EC" id="4.1.1.20"/>
    </reaction>
</comment>
<comment type="function">
    <text evidence="6">Specifically catalyzes the decarboxylation of meso-diaminopimelate (meso-DAP) to L-lysine.</text>
</comment>
<proteinExistence type="inferred from homology"/>
<dbReference type="KEGG" id="dva:DAD186_13600"/>
<feature type="binding site" evidence="6">
    <location>
        <position position="428"/>
    </location>
    <ligand>
        <name>substrate</name>
    </ligand>
</feature>
<dbReference type="InterPro" id="IPR029066">
    <property type="entry name" value="PLP-binding_barrel"/>
</dbReference>
<organism evidence="12 13">
    <name type="scientific">Dermabacter vaginalis</name>
    <dbReference type="NCBI Taxonomy" id="1630135"/>
    <lineage>
        <taxon>Bacteria</taxon>
        <taxon>Bacillati</taxon>
        <taxon>Actinomycetota</taxon>
        <taxon>Actinomycetes</taxon>
        <taxon>Micrococcales</taxon>
        <taxon>Dermabacteraceae</taxon>
        <taxon>Dermabacter</taxon>
    </lineage>
</organism>
<feature type="binding site" evidence="6">
    <location>
        <position position="428"/>
    </location>
    <ligand>
        <name>pyridoxal 5'-phosphate</name>
        <dbReference type="ChEBI" id="CHEBI:597326"/>
    </ligand>
</feature>
<dbReference type="UniPathway" id="UPA00034">
    <property type="reaction ID" value="UER00027"/>
</dbReference>
<dbReference type="CDD" id="cd06828">
    <property type="entry name" value="PLPDE_III_DapDC"/>
    <property type="match status" value="1"/>
</dbReference>
<keyword evidence="5 6" id="KW-0456">Lyase</keyword>
<sequence length="470" mass="50828">MRAHEAGALHGNDLVPQWLPYPSDVNHLIEGLWSANTTRNARGEVEVAGVSVREIKERFGTPTFVIDEEDFRQRARLFRDTFERAFAPLAGVDMSYASKAFLSTAVARWVRSEGLGLDVCSGGELAIALRTGSDATRLTFHGNNKSDAELSLAIEAGVGRIVIDSLEEIDRVNDIAVARGVRQRVLLRVTSGVEAHTHEFISTAHEDQKFGISIATGEALEAIRRVEAAKALTLDGLHSHIGSQIFDTNGFEVAARRVLALAKEGRDAIGRPLTHIVLGGGFGVMYTTQNTPRTAGQLAEQLAAIVDNSCRALDLEVPRLGFEPGRAIAGPSTQTLYTVGTLKDVELGAGQKRLYVSIDGGMSDNIRTTLYDADYSCLLSSRTSAVEPRVVRIVGKHCESGDIVVKDEYLPGDVKRGDLVSVPVTGAYCYALASNYNSALKPAVVSVKDGRVTEMIRRETLEDLLARDLG</sequence>
<dbReference type="EMBL" id="CP012117">
    <property type="protein sequence ID" value="ANP27910.1"/>
    <property type="molecule type" value="Genomic_DNA"/>
</dbReference>
<gene>
    <name evidence="6" type="primary">lysA</name>
    <name evidence="12" type="ORF">DAD186_13600</name>
</gene>
<dbReference type="InterPro" id="IPR000183">
    <property type="entry name" value="Orn/DAP/Arg_de-COase"/>
</dbReference>
<dbReference type="PROSITE" id="PS00878">
    <property type="entry name" value="ODR_DC_2_1"/>
    <property type="match status" value="1"/>
</dbReference>
<evidence type="ECO:0000259" key="11">
    <source>
        <dbReference type="Pfam" id="PF02784"/>
    </source>
</evidence>
<feature type="binding site" evidence="6">
    <location>
        <begin position="323"/>
        <end position="326"/>
    </location>
    <ligand>
        <name>pyridoxal 5'-phosphate</name>
        <dbReference type="ChEBI" id="CHEBI:597326"/>
    </ligand>
</feature>
<evidence type="ECO:0000256" key="9">
    <source>
        <dbReference type="RuleBase" id="RU003738"/>
    </source>
</evidence>
<dbReference type="PANTHER" id="PTHR43727:SF2">
    <property type="entry name" value="GROUP IV DECARBOXYLASE"/>
    <property type="match status" value="1"/>
</dbReference>
<feature type="domain" description="Orn/DAP/Arg decarboxylase 2 N-terminal" evidence="11">
    <location>
        <begin position="82"/>
        <end position="329"/>
    </location>
</feature>
<name>A0A1B0ZJ29_9MICO</name>
<dbReference type="STRING" id="1630135.DAD186_13600"/>
<dbReference type="HAMAP" id="MF_02120">
    <property type="entry name" value="LysA"/>
    <property type="match status" value="1"/>
</dbReference>
<dbReference type="SUPFAM" id="SSF50621">
    <property type="entry name" value="Alanine racemase C-terminal domain-like"/>
    <property type="match status" value="1"/>
</dbReference>
<evidence type="ECO:0000256" key="7">
    <source>
        <dbReference type="NCBIfam" id="TIGR01048"/>
    </source>
</evidence>
<feature type="binding site" evidence="6">
    <location>
        <position position="371"/>
    </location>
    <ligand>
        <name>substrate</name>
    </ligand>
</feature>
<evidence type="ECO:0000256" key="8">
    <source>
        <dbReference type="PIRSR" id="PIRSR600183-50"/>
    </source>
</evidence>
<evidence type="ECO:0000256" key="2">
    <source>
        <dbReference type="ARBA" id="ARBA00022793"/>
    </source>
</evidence>
<evidence type="ECO:0000259" key="10">
    <source>
        <dbReference type="Pfam" id="PF00278"/>
    </source>
</evidence>
<comment type="pathway">
    <text evidence="6 9">Amino-acid biosynthesis; L-lysine biosynthesis via DAP pathway; L-lysine from DL-2,6-diaminopimelate: step 1/1.</text>
</comment>
<evidence type="ECO:0000313" key="13">
    <source>
        <dbReference type="Proteomes" id="UP000092596"/>
    </source>
</evidence>
<dbReference type="Pfam" id="PF02784">
    <property type="entry name" value="Orn_Arg_deC_N"/>
    <property type="match status" value="1"/>
</dbReference>
<feature type="binding site" evidence="6">
    <location>
        <position position="399"/>
    </location>
    <ligand>
        <name>substrate</name>
    </ligand>
</feature>
<dbReference type="GO" id="GO:0030170">
    <property type="term" value="F:pyridoxal phosphate binding"/>
    <property type="evidence" value="ECO:0007669"/>
    <property type="project" value="UniProtKB-UniRule"/>
</dbReference>
<evidence type="ECO:0000313" key="12">
    <source>
        <dbReference type="EMBL" id="ANP27910.1"/>
    </source>
</evidence>
<comment type="similarity">
    <text evidence="6">Belongs to the Orn/Lys/Arg decarboxylase class-II family. LysA subfamily.</text>
</comment>
<dbReference type="EC" id="4.1.1.20" evidence="6 7"/>
<feature type="active site" description="Proton donor" evidence="8">
    <location>
        <position position="398"/>
    </location>
</feature>
<dbReference type="AlphaFoldDB" id="A0A1B0ZJ29"/>
<dbReference type="InterPro" id="IPR022644">
    <property type="entry name" value="De-COase2_N"/>
</dbReference>
<dbReference type="PRINTS" id="PR01181">
    <property type="entry name" value="DAPDCRBXLASE"/>
</dbReference>
<dbReference type="Pfam" id="PF00278">
    <property type="entry name" value="Orn_DAP_Arg_deC"/>
    <property type="match status" value="1"/>
</dbReference>
<feature type="binding site" evidence="6">
    <location>
        <position position="326"/>
    </location>
    <ligand>
        <name>substrate</name>
    </ligand>
</feature>
<dbReference type="GO" id="GO:0008836">
    <property type="term" value="F:diaminopimelate decarboxylase activity"/>
    <property type="evidence" value="ECO:0007669"/>
    <property type="project" value="UniProtKB-UniRule"/>
</dbReference>
<feature type="binding site" evidence="6">
    <location>
        <position position="367"/>
    </location>
    <ligand>
        <name>substrate</name>
    </ligand>
</feature>
<feature type="modified residue" description="N6-(pyridoxal phosphate)lysine" evidence="6 8">
    <location>
        <position position="99"/>
    </location>
</feature>
<feature type="domain" description="Orn/DAP/Arg decarboxylase 2 C-terminal" evidence="10">
    <location>
        <begin position="351"/>
        <end position="426"/>
    </location>
</feature>
<protein>
    <recommendedName>
        <fullName evidence="6 7">Diaminopimelate decarboxylase</fullName>
        <shortName evidence="6">DAP decarboxylase</shortName>
        <shortName evidence="6">DAPDC</shortName>
        <ecNumber evidence="6 7">4.1.1.20</ecNumber>
    </recommendedName>
</protein>
<reference evidence="12 13" key="1">
    <citation type="submission" date="2015-06" db="EMBL/GenBank/DDBJ databases">
        <title>Investigation of pathophysiology for high-risk pregnancy and development of treatment modality based on it.</title>
        <authorList>
            <person name="Kim B.-C."/>
            <person name="Lim S."/>
        </authorList>
    </citation>
    <scope>NUCLEOTIDE SEQUENCE [LARGE SCALE GENOMIC DNA]</scope>
    <source>
        <strain evidence="12 13">AD1-86</strain>
    </source>
</reference>
<dbReference type="InterPro" id="IPR022653">
    <property type="entry name" value="De-COase2_pyr-phos_BS"/>
</dbReference>
<dbReference type="InterPro" id="IPR009006">
    <property type="entry name" value="Ala_racemase/Decarboxylase_C"/>
</dbReference>
<dbReference type="PRINTS" id="PR01179">
    <property type="entry name" value="ODADCRBXLASE"/>
</dbReference>
<dbReference type="Gene3D" id="3.20.20.10">
    <property type="entry name" value="Alanine racemase"/>
    <property type="match status" value="1"/>
</dbReference>
<feature type="binding site" evidence="6">
    <location>
        <position position="281"/>
    </location>
    <ligand>
        <name>pyridoxal 5'-phosphate</name>
        <dbReference type="ChEBI" id="CHEBI:597326"/>
    </ligand>
</feature>
<dbReference type="RefSeq" id="WP_065248026.1">
    <property type="nucleotide sequence ID" value="NZ_CP012117.1"/>
</dbReference>
<dbReference type="FunFam" id="3.20.20.10:FF:000003">
    <property type="entry name" value="Diaminopimelate decarboxylase"/>
    <property type="match status" value="1"/>
</dbReference>
<evidence type="ECO:0000256" key="1">
    <source>
        <dbReference type="ARBA" id="ARBA00001933"/>
    </source>
</evidence>
<evidence type="ECO:0000256" key="6">
    <source>
        <dbReference type="HAMAP-Rule" id="MF_02120"/>
    </source>
</evidence>
<dbReference type="Proteomes" id="UP000092596">
    <property type="component" value="Chromosome"/>
</dbReference>
<dbReference type="PATRIC" id="fig|1630135.4.peg.1359"/>
<keyword evidence="4 6" id="KW-0457">Lysine biosynthesis</keyword>
<evidence type="ECO:0000256" key="3">
    <source>
        <dbReference type="ARBA" id="ARBA00022898"/>
    </source>
</evidence>
<keyword evidence="6" id="KW-0028">Amino-acid biosynthesis</keyword>
<comment type="subunit">
    <text evidence="6">Homodimer.</text>
</comment>
<keyword evidence="2 6" id="KW-0210">Decarboxylase</keyword>
<dbReference type="Gene3D" id="2.40.37.10">
    <property type="entry name" value="Lyase, Ornithine Decarboxylase, Chain A, domain 1"/>
    <property type="match status" value="1"/>
</dbReference>
<dbReference type="InterPro" id="IPR002986">
    <property type="entry name" value="DAP_deCOOHase_LysA"/>
</dbReference>